<dbReference type="InterPro" id="IPR013320">
    <property type="entry name" value="ConA-like_dom_sf"/>
</dbReference>
<dbReference type="PANTHER" id="PTHR38121">
    <property type="entry name" value="GH16 DOMAIN-CONTAINING PROTEIN"/>
    <property type="match status" value="1"/>
</dbReference>
<evidence type="ECO:0000259" key="1">
    <source>
        <dbReference type="PROSITE" id="PS51762"/>
    </source>
</evidence>
<feature type="non-terminal residue" evidence="2">
    <location>
        <position position="228"/>
    </location>
</feature>
<dbReference type="Gene3D" id="2.60.120.200">
    <property type="match status" value="1"/>
</dbReference>
<keyword evidence="3" id="KW-1185">Reference proteome</keyword>
<proteinExistence type="predicted"/>
<dbReference type="SUPFAM" id="SSF49899">
    <property type="entry name" value="Concanavalin A-like lectins/glucanases"/>
    <property type="match status" value="1"/>
</dbReference>
<dbReference type="GO" id="GO:0004553">
    <property type="term" value="F:hydrolase activity, hydrolyzing O-glycosyl compounds"/>
    <property type="evidence" value="ECO:0007669"/>
    <property type="project" value="InterPro"/>
</dbReference>
<evidence type="ECO:0000313" key="2">
    <source>
        <dbReference type="EMBL" id="KAF2848543.1"/>
    </source>
</evidence>
<dbReference type="InterPro" id="IPR000757">
    <property type="entry name" value="Beta-glucanase-like"/>
</dbReference>
<dbReference type="AlphaFoldDB" id="A0A6A7AZR3"/>
<accession>A0A6A7AZR3</accession>
<dbReference type="EMBL" id="MU006317">
    <property type="protein sequence ID" value="KAF2848543.1"/>
    <property type="molecule type" value="Genomic_DNA"/>
</dbReference>
<organism evidence="2 3">
    <name type="scientific">Plenodomus tracheiphilus IPT5</name>
    <dbReference type="NCBI Taxonomy" id="1408161"/>
    <lineage>
        <taxon>Eukaryota</taxon>
        <taxon>Fungi</taxon>
        <taxon>Dikarya</taxon>
        <taxon>Ascomycota</taxon>
        <taxon>Pezizomycotina</taxon>
        <taxon>Dothideomycetes</taxon>
        <taxon>Pleosporomycetidae</taxon>
        <taxon>Pleosporales</taxon>
        <taxon>Pleosporineae</taxon>
        <taxon>Leptosphaeriaceae</taxon>
        <taxon>Plenodomus</taxon>
    </lineage>
</organism>
<dbReference type="PANTHER" id="PTHR38121:SF4">
    <property type="entry name" value="GH16 DOMAIN-CONTAINING PROTEIN-RELATED"/>
    <property type="match status" value="1"/>
</dbReference>
<dbReference type="CDD" id="cd00413">
    <property type="entry name" value="Glyco_hydrolase_16"/>
    <property type="match status" value="1"/>
</dbReference>
<feature type="domain" description="GH16" evidence="1">
    <location>
        <begin position="1"/>
        <end position="228"/>
    </location>
</feature>
<dbReference type="GO" id="GO:0005975">
    <property type="term" value="P:carbohydrate metabolic process"/>
    <property type="evidence" value="ECO:0007669"/>
    <property type="project" value="InterPro"/>
</dbReference>
<dbReference type="OrthoDB" id="4388755at2759"/>
<sequence length="228" mass="24756">ATPWAPSWNARTWLRPATNVAPLSLSYLPSEVYITNNSAAGALQTRQDGTSEPATYLTLRTQRSDGSTQAAAELDYIDNVTTISMRMLARVRGSPGAVAGFFTYYNDTSESDVEILTRDGNSQVRLSNQPTADPQTGVPIPDASFNASLPAGRSTTDWNVYRLDSLGDRTDWYLNGKLVASTKVNVPKGVNSMVSLNMWSNGGGFTGEMAVGLEAVLEIQWVELFYNS</sequence>
<evidence type="ECO:0000313" key="3">
    <source>
        <dbReference type="Proteomes" id="UP000799423"/>
    </source>
</evidence>
<protein>
    <submittedName>
        <fullName evidence="2">Glycoside hydrolase family 16 protein</fullName>
    </submittedName>
</protein>
<reference evidence="2" key="1">
    <citation type="submission" date="2020-01" db="EMBL/GenBank/DDBJ databases">
        <authorList>
            <consortium name="DOE Joint Genome Institute"/>
            <person name="Haridas S."/>
            <person name="Albert R."/>
            <person name="Binder M."/>
            <person name="Bloem J."/>
            <person name="Labutti K."/>
            <person name="Salamov A."/>
            <person name="Andreopoulos B."/>
            <person name="Baker S.E."/>
            <person name="Barry K."/>
            <person name="Bills G."/>
            <person name="Bluhm B.H."/>
            <person name="Cannon C."/>
            <person name="Castanera R."/>
            <person name="Culley D.E."/>
            <person name="Daum C."/>
            <person name="Ezra D."/>
            <person name="Gonzalez J.B."/>
            <person name="Henrissat B."/>
            <person name="Kuo A."/>
            <person name="Liang C."/>
            <person name="Lipzen A."/>
            <person name="Lutzoni F."/>
            <person name="Magnuson J."/>
            <person name="Mondo S."/>
            <person name="Nolan M."/>
            <person name="Ohm R."/>
            <person name="Pangilinan J."/>
            <person name="Park H.-J."/>
            <person name="Ramirez L."/>
            <person name="Alfaro M."/>
            <person name="Sun H."/>
            <person name="Tritt A."/>
            <person name="Yoshinaga Y."/>
            <person name="Zwiers L.-H."/>
            <person name="Turgeon B.G."/>
            <person name="Goodwin S.B."/>
            <person name="Spatafora J.W."/>
            <person name="Crous P.W."/>
            <person name="Grigoriev I.V."/>
        </authorList>
    </citation>
    <scope>NUCLEOTIDE SEQUENCE</scope>
    <source>
        <strain evidence="2">IPT5</strain>
    </source>
</reference>
<dbReference type="PROSITE" id="PS51762">
    <property type="entry name" value="GH16_2"/>
    <property type="match status" value="1"/>
</dbReference>
<dbReference type="Proteomes" id="UP000799423">
    <property type="component" value="Unassembled WGS sequence"/>
</dbReference>
<feature type="non-terminal residue" evidence="2">
    <location>
        <position position="1"/>
    </location>
</feature>
<keyword evidence="2" id="KW-0378">Hydrolase</keyword>
<gene>
    <name evidence="2" type="ORF">T440DRAFT_368143</name>
</gene>
<name>A0A6A7AZR3_9PLEO</name>